<feature type="region of interest" description="Disordered" evidence="2">
    <location>
        <begin position="58"/>
        <end position="81"/>
    </location>
</feature>
<evidence type="ECO:0000256" key="3">
    <source>
        <dbReference type="SAM" id="Phobius"/>
    </source>
</evidence>
<reference evidence="5 6" key="1">
    <citation type="journal article" date="2023" name="Nat. Commun.">
        <title>Origin of minicircular mitochondrial genomes in red algae.</title>
        <authorList>
            <person name="Lee Y."/>
            <person name="Cho C.H."/>
            <person name="Lee Y.M."/>
            <person name="Park S.I."/>
            <person name="Yang J.H."/>
            <person name="West J.A."/>
            <person name="Bhattacharya D."/>
            <person name="Yoon H.S."/>
        </authorList>
    </citation>
    <scope>NUCLEOTIDE SEQUENCE [LARGE SCALE GENOMIC DNA]</scope>
    <source>
        <strain evidence="5 6">CCMP1338</strain>
        <tissue evidence="5">Whole cell</tissue>
    </source>
</reference>
<gene>
    <name evidence="5" type="ORF">NDN08_007780</name>
</gene>
<feature type="transmembrane region" description="Helical" evidence="3">
    <location>
        <begin position="21"/>
        <end position="45"/>
    </location>
</feature>
<feature type="compositionally biased region" description="Basic and acidic residues" evidence="2">
    <location>
        <begin position="58"/>
        <end position="73"/>
    </location>
</feature>
<keyword evidence="3" id="KW-0472">Membrane</keyword>
<keyword evidence="6" id="KW-1185">Reference proteome</keyword>
<comment type="caution">
    <text evidence="5">The sequence shown here is derived from an EMBL/GenBank/DDBJ whole genome shotgun (WGS) entry which is preliminary data.</text>
</comment>
<dbReference type="Proteomes" id="UP001157974">
    <property type="component" value="Unassembled WGS sequence"/>
</dbReference>
<evidence type="ECO:0000259" key="4">
    <source>
        <dbReference type="Pfam" id="PF03407"/>
    </source>
</evidence>
<dbReference type="Pfam" id="PF03407">
    <property type="entry name" value="Nucleotid_trans"/>
    <property type="match status" value="1"/>
</dbReference>
<name>A0AAV8V2M4_9RHOD</name>
<sequence>MKSRRSVFRHRSTRERGRKRSTTSFVSGIAVGLVLFSLVSLSGLFRVAHEEAAWTEKQRSSHALSDSRDDRGVDVGGGIDEEVGRESPRPFTIVILAMNRPWALKRLLESINQAYYGNERVNLDIFVDMLKNQTHDSESVRIADSFVWNRGSKRVILRTRNMGLVLSWLTCWNATSDQDRAVILEDDLEVSKLYYRFLKEANEKYNDLEDLAAYSLQRATLIPLNDGNKHIQHGSNPAYLYRLVGTWGFSPKAKKWTEFQNWFFPRFDNKDFKPFVEGLSINKWYNGREWSHWFLKFCDEERLFNLYGNMPNKTTLSANWREPGEHYGSGPAKGKEFEIFAERPDYDFQFPGADHLIRIDWNGRLHPDFHSVLYRENVDEMNKLIEYGKRGEFLMLSLYNEYFVIWLRNFLCNVELLKIRPKQIALVTNDKKAHEQMQTVEGVHSIYLKFPGGEASRGNTFSTPGYIELMLNRARLVLELLRHGVTTLLVDLDQTWLEDPMPWVKQLADRNDVDVVGTITTQNELAGNFLYFLPTTGAVNMYKEVVRHFEKAFKDKNIGDGGLGNRKVSLPNDQTLITSIALRNKECELELLDRFQFCDGRWYKGAYSNDTVSLRPVMINNNFVEGNQEKIHRAVGFGHMFYNNETNTCNPPERLRAYYQGKSIYYSWQDVLDRKRGADVLKL</sequence>
<protein>
    <recommendedName>
        <fullName evidence="4">Nucleotide-diphospho-sugar transferase domain-containing protein</fullName>
    </recommendedName>
</protein>
<dbReference type="SUPFAM" id="SSF53448">
    <property type="entry name" value="Nucleotide-diphospho-sugar transferases"/>
    <property type="match status" value="1"/>
</dbReference>
<evidence type="ECO:0000256" key="1">
    <source>
        <dbReference type="ARBA" id="ARBA00007033"/>
    </source>
</evidence>
<keyword evidence="3" id="KW-1133">Transmembrane helix</keyword>
<evidence type="ECO:0000256" key="2">
    <source>
        <dbReference type="SAM" id="MobiDB-lite"/>
    </source>
</evidence>
<dbReference type="PANTHER" id="PTHR33604">
    <property type="entry name" value="OSJNBA0004B13.7 PROTEIN"/>
    <property type="match status" value="1"/>
</dbReference>
<proteinExistence type="inferred from homology"/>
<evidence type="ECO:0000313" key="6">
    <source>
        <dbReference type="Proteomes" id="UP001157974"/>
    </source>
</evidence>
<dbReference type="EMBL" id="JAMWBK010000002">
    <property type="protein sequence ID" value="KAJ8907673.1"/>
    <property type="molecule type" value="Genomic_DNA"/>
</dbReference>
<dbReference type="AlphaFoldDB" id="A0AAV8V2M4"/>
<accession>A0AAV8V2M4</accession>
<feature type="domain" description="Nucleotide-diphospho-sugar transferase" evidence="4">
    <location>
        <begin position="426"/>
        <end position="633"/>
    </location>
</feature>
<comment type="similarity">
    <text evidence="1">Belongs to the glycosyltransferase 77 family.</text>
</comment>
<dbReference type="PANTHER" id="PTHR33604:SF3">
    <property type="entry name" value="OSJNBA0004B13.7 PROTEIN"/>
    <property type="match status" value="1"/>
</dbReference>
<evidence type="ECO:0000313" key="5">
    <source>
        <dbReference type="EMBL" id="KAJ8907673.1"/>
    </source>
</evidence>
<organism evidence="5 6">
    <name type="scientific">Rhodosorus marinus</name>
    <dbReference type="NCBI Taxonomy" id="101924"/>
    <lineage>
        <taxon>Eukaryota</taxon>
        <taxon>Rhodophyta</taxon>
        <taxon>Stylonematophyceae</taxon>
        <taxon>Stylonematales</taxon>
        <taxon>Stylonemataceae</taxon>
        <taxon>Rhodosorus</taxon>
    </lineage>
</organism>
<dbReference type="InterPro" id="IPR029044">
    <property type="entry name" value="Nucleotide-diphossugar_trans"/>
</dbReference>
<dbReference type="InterPro" id="IPR005069">
    <property type="entry name" value="Nucl-diP-sugar_transferase"/>
</dbReference>
<dbReference type="Gene3D" id="3.90.550.10">
    <property type="entry name" value="Spore Coat Polysaccharide Biosynthesis Protein SpsA, Chain A"/>
    <property type="match status" value="1"/>
</dbReference>
<keyword evidence="3" id="KW-0812">Transmembrane</keyword>